<dbReference type="EMBL" id="VDMD01000008">
    <property type="protein sequence ID" value="TRM64160.1"/>
    <property type="molecule type" value="Genomic_DNA"/>
</dbReference>
<dbReference type="GO" id="GO:0005737">
    <property type="term" value="C:cytoplasm"/>
    <property type="evidence" value="ECO:0007669"/>
    <property type="project" value="TreeGrafter"/>
</dbReference>
<feature type="region of interest" description="Disordered" evidence="6">
    <location>
        <begin position="1"/>
        <end position="141"/>
    </location>
</feature>
<dbReference type="InterPro" id="IPR003653">
    <property type="entry name" value="Peptidase_C48_C"/>
</dbReference>
<evidence type="ECO:0000256" key="4">
    <source>
        <dbReference type="ARBA" id="ARBA00022786"/>
    </source>
</evidence>
<dbReference type="InterPro" id="IPR038765">
    <property type="entry name" value="Papain-like_cys_pep_sf"/>
</dbReference>
<keyword evidence="3" id="KW-0645">Protease</keyword>
<evidence type="ECO:0000313" key="9">
    <source>
        <dbReference type="Proteomes" id="UP000320762"/>
    </source>
</evidence>
<dbReference type="Proteomes" id="UP000320762">
    <property type="component" value="Unassembled WGS sequence"/>
</dbReference>
<dbReference type="Gene3D" id="1.10.418.20">
    <property type="match status" value="1"/>
</dbReference>
<dbReference type="PANTHER" id="PTHR46896:SF3">
    <property type="entry name" value="FI06413P-RELATED"/>
    <property type="match status" value="1"/>
</dbReference>
<evidence type="ECO:0000256" key="3">
    <source>
        <dbReference type="ARBA" id="ARBA00022670"/>
    </source>
</evidence>
<evidence type="ECO:0000256" key="2">
    <source>
        <dbReference type="ARBA" id="ARBA00022553"/>
    </source>
</evidence>
<gene>
    <name evidence="8" type="ORF">BD626DRAFT_547865</name>
</gene>
<keyword evidence="9" id="KW-1185">Reference proteome</keyword>
<feature type="compositionally biased region" description="Basic and acidic residues" evidence="6">
    <location>
        <begin position="66"/>
        <end position="89"/>
    </location>
</feature>
<dbReference type="STRING" id="97359.A0A550CH92"/>
<comment type="similarity">
    <text evidence="1">Belongs to the peptidase C48 family.</text>
</comment>
<reference evidence="8 9" key="1">
    <citation type="journal article" date="2019" name="New Phytol.">
        <title>Comparative genomics reveals unique wood-decay strategies and fruiting body development in the Schizophyllaceae.</title>
        <authorList>
            <person name="Almasi E."/>
            <person name="Sahu N."/>
            <person name="Krizsan K."/>
            <person name="Balint B."/>
            <person name="Kovacs G.M."/>
            <person name="Kiss B."/>
            <person name="Cseklye J."/>
            <person name="Drula E."/>
            <person name="Henrissat B."/>
            <person name="Nagy I."/>
            <person name="Chovatia M."/>
            <person name="Adam C."/>
            <person name="LaButti K."/>
            <person name="Lipzen A."/>
            <person name="Riley R."/>
            <person name="Grigoriev I.V."/>
            <person name="Nagy L.G."/>
        </authorList>
    </citation>
    <scope>NUCLEOTIDE SEQUENCE [LARGE SCALE GENOMIC DNA]</scope>
    <source>
        <strain evidence="8 9">NL-1724</strain>
    </source>
</reference>
<feature type="compositionally biased region" description="Basic residues" evidence="6">
    <location>
        <begin position="316"/>
        <end position="329"/>
    </location>
</feature>
<dbReference type="GO" id="GO:0016926">
    <property type="term" value="P:protein desumoylation"/>
    <property type="evidence" value="ECO:0007669"/>
    <property type="project" value="TreeGrafter"/>
</dbReference>
<feature type="compositionally biased region" description="Acidic residues" evidence="6">
    <location>
        <begin position="128"/>
        <end position="141"/>
    </location>
</feature>
<dbReference type="GO" id="GO:0006508">
    <property type="term" value="P:proteolysis"/>
    <property type="evidence" value="ECO:0007669"/>
    <property type="project" value="UniProtKB-KW"/>
</dbReference>
<evidence type="ECO:0000256" key="5">
    <source>
        <dbReference type="ARBA" id="ARBA00022801"/>
    </source>
</evidence>
<evidence type="ECO:0000256" key="6">
    <source>
        <dbReference type="SAM" id="MobiDB-lite"/>
    </source>
</evidence>
<dbReference type="GO" id="GO:0070139">
    <property type="term" value="F:SUMO-specific endopeptidase activity"/>
    <property type="evidence" value="ECO:0007669"/>
    <property type="project" value="TreeGrafter"/>
</dbReference>
<evidence type="ECO:0000313" key="8">
    <source>
        <dbReference type="EMBL" id="TRM64160.1"/>
    </source>
</evidence>
<dbReference type="OrthoDB" id="442460at2759"/>
<sequence>MRTLSDDDKEPMASQEDADMSQNMDAMHIDESSSSDPLLLQDSLKETAKDPSSVLDDDGESTLRQSSDRHERVVQKKPVVHELSDEETPKTGGIQPAQFYGSHPVRRTYGSKNAKSQKAKGKQRAEPEPSDDIEIQDGEAEPELLRRDQTLVITFDSLGSQHQSAVKKLNTYLGLEARDKKGVENVSDVKGKMASVPVQPNFCDCGIYLIHFFRTFLSDPNFYLRQICAERKKSRDHGERKKVWHEEEVGSMRQTLKEIIEEESAKYKKAKAEKDKEKEEQKKKQVAEAMDEESSESDIDIVEVNGPPPSASKARSQSKRGGAKLRPRS</sequence>
<dbReference type="Pfam" id="PF02902">
    <property type="entry name" value="Peptidase_C48"/>
    <property type="match status" value="1"/>
</dbReference>
<dbReference type="AlphaFoldDB" id="A0A550CH92"/>
<keyword evidence="2" id="KW-0597">Phosphoprotein</keyword>
<feature type="compositionally biased region" description="Acidic residues" evidence="6">
    <location>
        <begin position="289"/>
        <end position="301"/>
    </location>
</feature>
<feature type="region of interest" description="Disordered" evidence="6">
    <location>
        <begin position="267"/>
        <end position="329"/>
    </location>
</feature>
<dbReference type="PANTHER" id="PTHR46896">
    <property type="entry name" value="SENTRIN-SPECIFIC PROTEASE"/>
    <property type="match status" value="1"/>
</dbReference>
<feature type="compositionally biased region" description="Basic and acidic residues" evidence="6">
    <location>
        <begin position="267"/>
        <end position="286"/>
    </location>
</feature>
<keyword evidence="4" id="KW-0833">Ubl conjugation pathway</keyword>
<proteinExistence type="inferred from homology"/>
<dbReference type="InterPro" id="IPR051947">
    <property type="entry name" value="Sentrin-specific_protease"/>
</dbReference>
<name>A0A550CH92_9AGAR</name>
<protein>
    <recommendedName>
        <fullName evidence="7">Ubiquitin-like protease family profile domain-containing protein</fullName>
    </recommendedName>
</protein>
<evidence type="ECO:0000259" key="7">
    <source>
        <dbReference type="Pfam" id="PF02902"/>
    </source>
</evidence>
<accession>A0A550CH92</accession>
<dbReference type="GO" id="GO:0005634">
    <property type="term" value="C:nucleus"/>
    <property type="evidence" value="ECO:0007669"/>
    <property type="project" value="TreeGrafter"/>
</dbReference>
<comment type="caution">
    <text evidence="8">The sequence shown here is derived from an EMBL/GenBank/DDBJ whole genome shotgun (WGS) entry which is preliminary data.</text>
</comment>
<organism evidence="8 9">
    <name type="scientific">Schizophyllum amplum</name>
    <dbReference type="NCBI Taxonomy" id="97359"/>
    <lineage>
        <taxon>Eukaryota</taxon>
        <taxon>Fungi</taxon>
        <taxon>Dikarya</taxon>
        <taxon>Basidiomycota</taxon>
        <taxon>Agaricomycotina</taxon>
        <taxon>Agaricomycetes</taxon>
        <taxon>Agaricomycetidae</taxon>
        <taxon>Agaricales</taxon>
        <taxon>Schizophyllaceae</taxon>
        <taxon>Schizophyllum</taxon>
    </lineage>
</organism>
<keyword evidence="5" id="KW-0378">Hydrolase</keyword>
<feature type="compositionally biased region" description="Low complexity" evidence="6">
    <location>
        <begin position="32"/>
        <end position="42"/>
    </location>
</feature>
<dbReference type="SUPFAM" id="SSF54001">
    <property type="entry name" value="Cysteine proteinases"/>
    <property type="match status" value="1"/>
</dbReference>
<evidence type="ECO:0000256" key="1">
    <source>
        <dbReference type="ARBA" id="ARBA00005234"/>
    </source>
</evidence>
<feature type="domain" description="Ubiquitin-like protease family profile" evidence="7">
    <location>
        <begin position="151"/>
        <end position="226"/>
    </location>
</feature>